<dbReference type="SUPFAM" id="SSF55021">
    <property type="entry name" value="ACT-like"/>
    <property type="match status" value="1"/>
</dbReference>
<dbReference type="InterPro" id="IPR016204">
    <property type="entry name" value="HDH"/>
</dbReference>
<name>A0ABT1CCE5_9PROT</name>
<dbReference type="PANTHER" id="PTHR43331">
    <property type="entry name" value="HOMOSERINE DEHYDROGENASE"/>
    <property type="match status" value="1"/>
</dbReference>
<evidence type="ECO:0000256" key="11">
    <source>
        <dbReference type="RuleBase" id="RU004171"/>
    </source>
</evidence>
<evidence type="ECO:0000256" key="8">
    <source>
        <dbReference type="ARBA" id="ARBA00022857"/>
    </source>
</evidence>
<dbReference type="InterPro" id="IPR001342">
    <property type="entry name" value="HDH_cat"/>
</dbReference>
<dbReference type="EMBL" id="JAMXQU010000001">
    <property type="protein sequence ID" value="MCO6158527.1"/>
    <property type="molecule type" value="Genomic_DNA"/>
</dbReference>
<dbReference type="InterPro" id="IPR036291">
    <property type="entry name" value="NAD(P)-bd_dom_sf"/>
</dbReference>
<dbReference type="InterPro" id="IPR005106">
    <property type="entry name" value="Asp/hSer_DH_NAD-bd"/>
</dbReference>
<dbReference type="Pfam" id="PF00742">
    <property type="entry name" value="Homoserine_dh"/>
    <property type="match status" value="1"/>
</dbReference>
<sequence>MNGQTLHLGIAGLGTVGAGVVRLLRENAQAITARAGRRIEVVAVSARDRTRDRGVDLTGLTWYDNPVDLATDPKVDVVLELIGGAEGSARTLVEAALKAGKPVVTANKALLAIHGASLATLARENETSLLFEASVAGGIPAIKLVREGLAADHLLRVGGILNGTCNYILTAMRESGRDFADILAEAQALGYAEADPSTDVDGWDAAHKLAILAGLAFGQPVRFDSLHVEGIRNIAACDQAFAREMGYRIKLLGSARSNGEGMIEASMRPCMVPQSAPIANVDGVFNAVLTEGAFSGPMLIEGRGAGAGPTASAVVADVIDLARGTALPVWGMDPKPEIACAPRETLRGQYYLRLFVQDRPGVVADITAALRDYGVSLRALSQHAADEAGQQSSSQTVVPLALVTHETSEAAMLSVLTALKPLETVIGTPLLMKIETV</sequence>
<dbReference type="Gene3D" id="3.30.360.10">
    <property type="entry name" value="Dihydrodipicolinate Reductase, domain 2"/>
    <property type="match status" value="1"/>
</dbReference>
<dbReference type="Pfam" id="PF01842">
    <property type="entry name" value="ACT"/>
    <property type="match status" value="1"/>
</dbReference>
<evidence type="ECO:0000256" key="2">
    <source>
        <dbReference type="ARBA" id="ARBA00005062"/>
    </source>
</evidence>
<dbReference type="PROSITE" id="PS01042">
    <property type="entry name" value="HOMOSER_DHGENASE"/>
    <property type="match status" value="1"/>
</dbReference>
<feature type="domain" description="ACT" evidence="12">
    <location>
        <begin position="351"/>
        <end position="433"/>
    </location>
</feature>
<dbReference type="Proteomes" id="UP001523401">
    <property type="component" value="Unassembled WGS sequence"/>
</dbReference>
<dbReference type="InterPro" id="IPR045865">
    <property type="entry name" value="ACT-like_dom_sf"/>
</dbReference>
<evidence type="ECO:0000313" key="14">
    <source>
        <dbReference type="Proteomes" id="UP001523401"/>
    </source>
</evidence>
<evidence type="ECO:0000256" key="10">
    <source>
        <dbReference type="ARBA" id="ARBA00023167"/>
    </source>
</evidence>
<comment type="similarity">
    <text evidence="3 11">Belongs to the homoserine dehydrogenase family.</text>
</comment>
<dbReference type="CDD" id="cd04881">
    <property type="entry name" value="ACT_HSDH-Hom"/>
    <property type="match status" value="1"/>
</dbReference>
<comment type="caution">
    <text evidence="13">The sequence shown here is derived from an EMBL/GenBank/DDBJ whole genome shotgun (WGS) entry which is preliminary data.</text>
</comment>
<dbReference type="PANTHER" id="PTHR43331:SF1">
    <property type="entry name" value="HOMOSERINE DEHYDROGENASE"/>
    <property type="match status" value="1"/>
</dbReference>
<dbReference type="SUPFAM" id="SSF55347">
    <property type="entry name" value="Glyceraldehyde-3-phosphate dehydrogenase-like, C-terminal domain"/>
    <property type="match status" value="1"/>
</dbReference>
<dbReference type="EC" id="1.1.1.3" evidence="4"/>
<keyword evidence="6" id="KW-0028">Amino-acid biosynthesis</keyword>
<evidence type="ECO:0000256" key="1">
    <source>
        <dbReference type="ARBA" id="ARBA00005056"/>
    </source>
</evidence>
<evidence type="ECO:0000256" key="5">
    <source>
        <dbReference type="ARBA" id="ARBA00013376"/>
    </source>
</evidence>
<dbReference type="PIRSF" id="PIRSF000098">
    <property type="entry name" value="Homoser_dehydrog"/>
    <property type="match status" value="1"/>
</dbReference>
<gene>
    <name evidence="13" type="ORF">NF685_00595</name>
</gene>
<dbReference type="Pfam" id="PF03447">
    <property type="entry name" value="NAD_binding_3"/>
    <property type="match status" value="1"/>
</dbReference>
<organism evidence="13 14">
    <name type="scientific">Asaia lannensis NBRC 102526</name>
    <dbReference type="NCBI Taxonomy" id="1307926"/>
    <lineage>
        <taxon>Bacteria</taxon>
        <taxon>Pseudomonadati</taxon>
        <taxon>Pseudomonadota</taxon>
        <taxon>Alphaproteobacteria</taxon>
        <taxon>Acetobacterales</taxon>
        <taxon>Acetobacteraceae</taxon>
        <taxon>Asaia</taxon>
    </lineage>
</organism>
<evidence type="ECO:0000256" key="4">
    <source>
        <dbReference type="ARBA" id="ARBA00013213"/>
    </source>
</evidence>
<keyword evidence="7" id="KW-0791">Threonine biosynthesis</keyword>
<evidence type="ECO:0000256" key="7">
    <source>
        <dbReference type="ARBA" id="ARBA00022697"/>
    </source>
</evidence>
<dbReference type="Gene3D" id="3.30.70.260">
    <property type="match status" value="1"/>
</dbReference>
<dbReference type="InterPro" id="IPR019811">
    <property type="entry name" value="HDH_CS"/>
</dbReference>
<comment type="pathway">
    <text evidence="1">Amino-acid biosynthesis; L-threonine biosynthesis; L-threonine from L-aspartate: step 3/5.</text>
</comment>
<evidence type="ECO:0000256" key="9">
    <source>
        <dbReference type="ARBA" id="ARBA00023002"/>
    </source>
</evidence>
<accession>A0ABT1CCE5</accession>
<evidence type="ECO:0000256" key="6">
    <source>
        <dbReference type="ARBA" id="ARBA00022605"/>
    </source>
</evidence>
<keyword evidence="9" id="KW-0560">Oxidoreductase</keyword>
<keyword evidence="14" id="KW-1185">Reference proteome</keyword>
<dbReference type="InterPro" id="IPR002912">
    <property type="entry name" value="ACT_dom"/>
</dbReference>
<keyword evidence="10" id="KW-0486">Methionine biosynthesis</keyword>
<comment type="pathway">
    <text evidence="2">Amino-acid biosynthesis; L-methionine biosynthesis via de novo pathway; L-homoserine from L-aspartate: step 3/3.</text>
</comment>
<evidence type="ECO:0000313" key="13">
    <source>
        <dbReference type="EMBL" id="MCO6158527.1"/>
    </source>
</evidence>
<dbReference type="Gene3D" id="3.40.50.720">
    <property type="entry name" value="NAD(P)-binding Rossmann-like Domain"/>
    <property type="match status" value="1"/>
</dbReference>
<proteinExistence type="inferred from homology"/>
<protein>
    <recommendedName>
        <fullName evidence="5">Homoserine dehydrogenase</fullName>
        <ecNumber evidence="4">1.1.1.3</ecNumber>
    </recommendedName>
</protein>
<reference evidence="13 14" key="1">
    <citation type="submission" date="2022-06" db="EMBL/GenBank/DDBJ databases">
        <title>Whole-genome of Asaia lannensis strain LMG 27011T.</title>
        <authorList>
            <person name="Sombolestani A."/>
        </authorList>
    </citation>
    <scope>NUCLEOTIDE SEQUENCE [LARGE SCALE GENOMIC DNA]</scope>
    <source>
        <strain evidence="13 14">NBRC 102526</strain>
    </source>
</reference>
<dbReference type="RefSeq" id="WP_252848190.1">
    <property type="nucleotide sequence ID" value="NZ_BAPW01000035.1"/>
</dbReference>
<evidence type="ECO:0000256" key="3">
    <source>
        <dbReference type="ARBA" id="ARBA00006753"/>
    </source>
</evidence>
<evidence type="ECO:0000259" key="12">
    <source>
        <dbReference type="PROSITE" id="PS51671"/>
    </source>
</evidence>
<dbReference type="SUPFAM" id="SSF51735">
    <property type="entry name" value="NAD(P)-binding Rossmann-fold domains"/>
    <property type="match status" value="1"/>
</dbReference>
<dbReference type="NCBIfam" id="NF004976">
    <property type="entry name" value="PRK06349.1"/>
    <property type="match status" value="1"/>
</dbReference>
<dbReference type="PROSITE" id="PS51671">
    <property type="entry name" value="ACT"/>
    <property type="match status" value="1"/>
</dbReference>
<keyword evidence="8" id="KW-0521">NADP</keyword>